<dbReference type="EnsemblPlants" id="Ma11_t05120.1">
    <property type="protein sequence ID" value="Ma11_p05120.1"/>
    <property type="gene ID" value="Ma11_g05120"/>
</dbReference>
<evidence type="ECO:0000313" key="3">
    <source>
        <dbReference type="Proteomes" id="UP000012960"/>
    </source>
</evidence>
<keyword evidence="3" id="KW-1185">Reference proteome</keyword>
<reference evidence="2" key="2">
    <citation type="submission" date="2021-05" db="UniProtKB">
        <authorList>
            <consortium name="EnsemblPlants"/>
        </authorList>
    </citation>
    <scope>IDENTIFICATION</scope>
    <source>
        <strain evidence="2">subsp. malaccensis</strain>
    </source>
</reference>
<dbReference type="OMA" id="YAFRQEM"/>
<protein>
    <submittedName>
        <fullName evidence="1">(wild Malaysian banana) hypothetical protein</fullName>
    </submittedName>
</protein>
<reference evidence="1" key="1">
    <citation type="submission" date="2021-03" db="EMBL/GenBank/DDBJ databases">
        <authorList>
            <consortium name="Genoscope - CEA"/>
            <person name="William W."/>
        </authorList>
    </citation>
    <scope>NUCLEOTIDE SEQUENCE</scope>
    <source>
        <strain evidence="1">Doubled-haploid Pahang</strain>
    </source>
</reference>
<organism evidence="2 3">
    <name type="scientific">Musa acuminata subsp. malaccensis</name>
    <name type="common">Wild banana</name>
    <name type="synonym">Musa malaccensis</name>
    <dbReference type="NCBI Taxonomy" id="214687"/>
    <lineage>
        <taxon>Eukaryota</taxon>
        <taxon>Viridiplantae</taxon>
        <taxon>Streptophyta</taxon>
        <taxon>Embryophyta</taxon>
        <taxon>Tracheophyta</taxon>
        <taxon>Spermatophyta</taxon>
        <taxon>Magnoliopsida</taxon>
        <taxon>Liliopsida</taxon>
        <taxon>Zingiberales</taxon>
        <taxon>Musaceae</taxon>
        <taxon>Musa</taxon>
    </lineage>
</organism>
<dbReference type="EMBL" id="HG996475">
    <property type="protein sequence ID" value="CAG1863602.1"/>
    <property type="molecule type" value="Genomic_DNA"/>
</dbReference>
<dbReference type="AlphaFoldDB" id="A0A804L4E4"/>
<name>A0A804L4E4_MUSAM</name>
<sequence>MFRKKCYGFQASNCQKRLTVKTFTSDIDVLIEDKEFVELLMDGQPWKAGNFSRSLRLSLWLEHLGPRVGQINQIQDPVADATYRDVRMATAKTNATIYRDVFSCVPNDLIHSRSAFRQSTNYCKEKIGNTTIDLGIALEKLEAYQNGAIKNTDPMERLQSVRGHLVSFPLDFAHVQ</sequence>
<evidence type="ECO:0000313" key="2">
    <source>
        <dbReference type="EnsemblPlants" id="Ma11_p05120.1"/>
    </source>
</evidence>
<evidence type="ECO:0000313" key="1">
    <source>
        <dbReference type="EMBL" id="CAG1863602.1"/>
    </source>
</evidence>
<accession>A0A804L4E4</accession>
<dbReference type="Proteomes" id="UP000012960">
    <property type="component" value="Unplaced"/>
</dbReference>
<dbReference type="Gramene" id="Ma11_t05120.1">
    <property type="protein sequence ID" value="Ma11_p05120.1"/>
    <property type="gene ID" value="Ma11_g05120"/>
</dbReference>
<dbReference type="InParanoid" id="A0A804L4E4"/>
<proteinExistence type="predicted"/>
<gene>
    <name evidence="1" type="ORF">GSMUA_20260.1</name>
</gene>